<organism evidence="3 5">
    <name type="scientific">Adineta steineri</name>
    <dbReference type="NCBI Taxonomy" id="433720"/>
    <lineage>
        <taxon>Eukaryota</taxon>
        <taxon>Metazoa</taxon>
        <taxon>Spiralia</taxon>
        <taxon>Gnathifera</taxon>
        <taxon>Rotifera</taxon>
        <taxon>Eurotatoria</taxon>
        <taxon>Bdelloidea</taxon>
        <taxon>Adinetida</taxon>
        <taxon>Adinetidae</taxon>
        <taxon>Adineta</taxon>
    </lineage>
</organism>
<dbReference type="AlphaFoldDB" id="A0A818GAH8"/>
<dbReference type="EMBL" id="CAJOBB010000032">
    <property type="protein sequence ID" value="CAF3521946.1"/>
    <property type="molecule type" value="Genomic_DNA"/>
</dbReference>
<evidence type="ECO:0000313" key="5">
    <source>
        <dbReference type="Proteomes" id="UP000663881"/>
    </source>
</evidence>
<dbReference type="Proteomes" id="UP000663860">
    <property type="component" value="Unassembled WGS sequence"/>
</dbReference>
<evidence type="ECO:0000313" key="3">
    <source>
        <dbReference type="EMBL" id="CAF3488588.1"/>
    </source>
</evidence>
<reference evidence="3" key="1">
    <citation type="submission" date="2021-02" db="EMBL/GenBank/DDBJ databases">
        <authorList>
            <person name="Nowell W R."/>
        </authorList>
    </citation>
    <scope>NUCLEOTIDE SEQUENCE</scope>
</reference>
<dbReference type="EMBL" id="CAJNOE010000922">
    <property type="protein sequence ID" value="CAF1359197.1"/>
    <property type="molecule type" value="Genomic_DNA"/>
</dbReference>
<sequence>MSDDDDIPPLEDIPINTVPTTKPTATPIVKYVEAPSNEQPAIDKSYAGMKKGFLNSSSTSKSKSNELIEVIRKKPEQTKDFRVLDEVQQVIKEEQQSKNSWLTNDLLKQIEGDESLAKNFSNPYFMEAINLFQQKPEEALKKYGHNAEVMTFFDKMAKILGTHFTSIADKEDKQKKTNVDPEVNKLLQDEQVRQLLLDPDVVKFMKFLREEPDKAQWVMRTADATMRGKIQRLVELGLLSVA</sequence>
<dbReference type="EMBL" id="CAJOAY010000016">
    <property type="protein sequence ID" value="CAF3488588.1"/>
    <property type="molecule type" value="Genomic_DNA"/>
</dbReference>
<dbReference type="Gene3D" id="1.10.260.100">
    <property type="match status" value="2"/>
</dbReference>
<feature type="region of interest" description="Disordered" evidence="1">
    <location>
        <begin position="1"/>
        <end position="22"/>
    </location>
</feature>
<dbReference type="Proteomes" id="UP000663881">
    <property type="component" value="Unassembled WGS sequence"/>
</dbReference>
<accession>A0A818GAH8</accession>
<proteinExistence type="predicted"/>
<comment type="caution">
    <text evidence="3">The sequence shown here is derived from an EMBL/GenBank/DDBJ whole genome shotgun (WGS) entry which is preliminary data.</text>
</comment>
<evidence type="ECO:0000313" key="2">
    <source>
        <dbReference type="EMBL" id="CAF1359197.1"/>
    </source>
</evidence>
<dbReference type="Proteomes" id="UP000663868">
    <property type="component" value="Unassembled WGS sequence"/>
</dbReference>
<name>A0A818GAH8_9BILA</name>
<gene>
    <name evidence="2" type="ORF">IZO911_LOCUS37216</name>
    <name evidence="4" type="ORF">KXQ929_LOCUS1210</name>
    <name evidence="3" type="ORF">OKA104_LOCUS775</name>
</gene>
<evidence type="ECO:0000313" key="4">
    <source>
        <dbReference type="EMBL" id="CAF3521946.1"/>
    </source>
</evidence>
<evidence type="ECO:0000256" key="1">
    <source>
        <dbReference type="SAM" id="MobiDB-lite"/>
    </source>
</evidence>
<protein>
    <recommendedName>
        <fullName evidence="6">STI1/HOP DP domain-containing protein</fullName>
    </recommendedName>
</protein>
<evidence type="ECO:0008006" key="6">
    <source>
        <dbReference type="Google" id="ProtNLM"/>
    </source>
</evidence>